<dbReference type="InterPro" id="IPR003607">
    <property type="entry name" value="HD/PDEase_dom"/>
</dbReference>
<dbReference type="PANTHER" id="PTHR38659:SF1">
    <property type="entry name" value="METAL DEPENDENT PHOSPHOHYDROLASE"/>
    <property type="match status" value="1"/>
</dbReference>
<dbReference type="AlphaFoldDB" id="A0A841H5Z0"/>
<protein>
    <submittedName>
        <fullName evidence="2">Putative nucleotidyltransferase with HDIG domain</fullName>
    </submittedName>
</protein>
<dbReference type="PANTHER" id="PTHR38659">
    <property type="entry name" value="METAL-DEPENDENT PHOSPHOHYDROLASE"/>
    <property type="match status" value="1"/>
</dbReference>
<dbReference type="RefSeq" id="WP_170039211.1">
    <property type="nucleotide sequence ID" value="NZ_JABDTL010000002.1"/>
</dbReference>
<dbReference type="Gene3D" id="1.10.3210.10">
    <property type="entry name" value="Hypothetical protein af1432"/>
    <property type="match status" value="1"/>
</dbReference>
<feature type="domain" description="HD" evidence="1">
    <location>
        <begin position="25"/>
        <end position="113"/>
    </location>
</feature>
<dbReference type="InterPro" id="IPR006675">
    <property type="entry name" value="HDIG_dom"/>
</dbReference>
<comment type="caution">
    <text evidence="2">The sequence shown here is derived from an EMBL/GenBank/DDBJ whole genome shotgun (WGS) entry which is preliminary data.</text>
</comment>
<dbReference type="EMBL" id="JACHIA010000024">
    <property type="protein sequence ID" value="MBB6073373.1"/>
    <property type="molecule type" value="Genomic_DNA"/>
</dbReference>
<evidence type="ECO:0000259" key="1">
    <source>
        <dbReference type="Pfam" id="PF01966"/>
    </source>
</evidence>
<name>A0A841H5Z0_9BACT</name>
<dbReference type="NCBIfam" id="TIGR00277">
    <property type="entry name" value="HDIG"/>
    <property type="match status" value="1"/>
</dbReference>
<dbReference type="Pfam" id="PF01966">
    <property type="entry name" value="HD"/>
    <property type="match status" value="1"/>
</dbReference>
<reference evidence="2 3" key="1">
    <citation type="submission" date="2020-08" db="EMBL/GenBank/DDBJ databases">
        <title>Genomic Encyclopedia of Type Strains, Phase IV (KMG-IV): sequencing the most valuable type-strain genomes for metagenomic binning, comparative biology and taxonomic classification.</title>
        <authorList>
            <person name="Goeker M."/>
        </authorList>
    </citation>
    <scope>NUCLEOTIDE SEQUENCE [LARGE SCALE GENOMIC DNA]</scope>
    <source>
        <strain evidence="2 3">DSM 29007</strain>
    </source>
</reference>
<proteinExistence type="predicted"/>
<gene>
    <name evidence="2" type="ORF">HNQ61_005040</name>
</gene>
<evidence type="ECO:0000313" key="2">
    <source>
        <dbReference type="EMBL" id="MBB6073373.1"/>
    </source>
</evidence>
<dbReference type="InterPro" id="IPR006674">
    <property type="entry name" value="HD_domain"/>
</dbReference>
<dbReference type="Proteomes" id="UP000582837">
    <property type="component" value="Unassembled WGS sequence"/>
</dbReference>
<sequence>MPALPSRDEQLALMHQYVESESLRRHMYSVEAACRAYARVFGEDEDTYGAAGLMHDFDYERWPEEHPLRGAEMLREAGYPEPVIRAILAHYPDRTGVQPETRLERTLHACDEITGLVTAAALVRPSRSVADLEAKSVIKKMKDKQFAAGVDRDDVRRAAEELGVKLPEHVQFVIEAMRGIAPELGMSATV</sequence>
<accession>A0A841H5Z0</accession>
<organism evidence="2 3">
    <name type="scientific">Longimicrobium terrae</name>
    <dbReference type="NCBI Taxonomy" id="1639882"/>
    <lineage>
        <taxon>Bacteria</taxon>
        <taxon>Pseudomonadati</taxon>
        <taxon>Gemmatimonadota</taxon>
        <taxon>Longimicrobiia</taxon>
        <taxon>Longimicrobiales</taxon>
        <taxon>Longimicrobiaceae</taxon>
        <taxon>Longimicrobium</taxon>
    </lineage>
</organism>
<keyword evidence="3" id="KW-1185">Reference proteome</keyword>
<dbReference type="SUPFAM" id="SSF109604">
    <property type="entry name" value="HD-domain/PDEase-like"/>
    <property type="match status" value="1"/>
</dbReference>
<dbReference type="CDD" id="cd00077">
    <property type="entry name" value="HDc"/>
    <property type="match status" value="1"/>
</dbReference>
<evidence type="ECO:0000313" key="3">
    <source>
        <dbReference type="Proteomes" id="UP000582837"/>
    </source>
</evidence>
<keyword evidence="2" id="KW-0808">Transferase</keyword>
<dbReference type="GO" id="GO:0016740">
    <property type="term" value="F:transferase activity"/>
    <property type="evidence" value="ECO:0007669"/>
    <property type="project" value="UniProtKB-KW"/>
</dbReference>